<reference evidence="1 2" key="1">
    <citation type="submission" date="2017-10" db="EMBL/GenBank/DDBJ databases">
        <title>Comparative genomics in systemic dimorphic fungi from Ajellomycetaceae.</title>
        <authorList>
            <person name="Munoz J.F."/>
            <person name="Mcewen J.G."/>
            <person name="Clay O.K."/>
            <person name="Cuomo C.A."/>
        </authorList>
    </citation>
    <scope>NUCLEOTIDE SEQUENCE [LARGE SCALE GENOMIC DNA]</scope>
    <source>
        <strain evidence="1 2">UAMH7299</strain>
    </source>
</reference>
<dbReference type="OrthoDB" id="26838at2759"/>
<evidence type="ECO:0000313" key="1">
    <source>
        <dbReference type="EMBL" id="PGH16380.1"/>
    </source>
</evidence>
<proteinExistence type="predicted"/>
<protein>
    <submittedName>
        <fullName evidence="1">Uncharacterized protein</fullName>
    </submittedName>
</protein>
<dbReference type="Gene3D" id="3.30.420.10">
    <property type="entry name" value="Ribonuclease H-like superfamily/Ribonuclease H"/>
    <property type="match status" value="1"/>
</dbReference>
<sequence length="155" mass="17699">MELALRNGSRDFVAGLAKCVERDSSISAAAKLDWRRTKESATQLFCPKKGGQFEVFNYRPMKPEIVDYCARDVAQLPGLYNAYNAKLLREATKDRIKLSQSPDYDGQASTEVRGPWSKLAIERAIEIWNDDLLMGLLNDEDEDDDFDYDYGQYLI</sequence>
<keyword evidence="2" id="KW-1185">Reference proteome</keyword>
<dbReference type="PANTHER" id="PTHR43040:SF1">
    <property type="entry name" value="RIBONUCLEASE D"/>
    <property type="match status" value="1"/>
</dbReference>
<dbReference type="AlphaFoldDB" id="A0A2B7Y574"/>
<dbReference type="EMBL" id="PDNA01000074">
    <property type="protein sequence ID" value="PGH16380.1"/>
    <property type="molecule type" value="Genomic_DNA"/>
</dbReference>
<evidence type="ECO:0000313" key="2">
    <source>
        <dbReference type="Proteomes" id="UP000224634"/>
    </source>
</evidence>
<comment type="caution">
    <text evidence="1">The sequence shown here is derived from an EMBL/GenBank/DDBJ whole genome shotgun (WGS) entry which is preliminary data.</text>
</comment>
<accession>A0A2B7Y574</accession>
<dbReference type="GO" id="GO:0003676">
    <property type="term" value="F:nucleic acid binding"/>
    <property type="evidence" value="ECO:0007669"/>
    <property type="project" value="InterPro"/>
</dbReference>
<dbReference type="Proteomes" id="UP000224634">
    <property type="component" value="Unassembled WGS sequence"/>
</dbReference>
<dbReference type="InterPro" id="IPR036397">
    <property type="entry name" value="RNaseH_sf"/>
</dbReference>
<organism evidence="1 2">
    <name type="scientific">Polytolypa hystricis (strain UAMH7299)</name>
    <dbReference type="NCBI Taxonomy" id="1447883"/>
    <lineage>
        <taxon>Eukaryota</taxon>
        <taxon>Fungi</taxon>
        <taxon>Dikarya</taxon>
        <taxon>Ascomycota</taxon>
        <taxon>Pezizomycotina</taxon>
        <taxon>Eurotiomycetes</taxon>
        <taxon>Eurotiomycetidae</taxon>
        <taxon>Onygenales</taxon>
        <taxon>Onygenales incertae sedis</taxon>
        <taxon>Polytolypa</taxon>
    </lineage>
</organism>
<gene>
    <name evidence="1" type="ORF">AJ80_05230</name>
</gene>
<dbReference type="PANTHER" id="PTHR43040">
    <property type="entry name" value="RIBONUCLEASE D"/>
    <property type="match status" value="1"/>
</dbReference>
<name>A0A2B7Y574_POLH7</name>
<dbReference type="STRING" id="1447883.A0A2B7Y574"/>